<evidence type="ECO:0000256" key="4">
    <source>
        <dbReference type="ARBA" id="ARBA00023136"/>
    </source>
</evidence>
<accession>A0A0B7C5B9</accession>
<protein>
    <recommendedName>
        <fullName evidence="7">Major facilitator superfamily (MFS) profile domain-containing protein</fullName>
    </recommendedName>
</protein>
<keyword evidence="3 5" id="KW-1133">Transmembrane helix</keyword>
<evidence type="ECO:0000313" key="6">
    <source>
        <dbReference type="EMBL" id="CEK99670.1"/>
    </source>
</evidence>
<feature type="non-terminal residue" evidence="6">
    <location>
        <position position="1"/>
    </location>
</feature>
<dbReference type="PANTHER" id="PTHR10924:SF27">
    <property type="entry name" value="SOLUTE CARRIER FAMILY 49 MEMBER 4"/>
    <property type="match status" value="1"/>
</dbReference>
<feature type="non-terminal residue" evidence="6">
    <location>
        <position position="95"/>
    </location>
</feature>
<dbReference type="PANTHER" id="PTHR10924">
    <property type="entry name" value="MAJOR FACILITATOR SUPERFAMILY PROTEIN-RELATED"/>
    <property type="match status" value="1"/>
</dbReference>
<dbReference type="InterPro" id="IPR049680">
    <property type="entry name" value="FLVCR1-2_SLC49-like"/>
</dbReference>
<dbReference type="EMBL" id="HACG01052799">
    <property type="protein sequence ID" value="CEK99670.1"/>
    <property type="molecule type" value="Transcribed_RNA"/>
</dbReference>
<dbReference type="GO" id="GO:0016020">
    <property type="term" value="C:membrane"/>
    <property type="evidence" value="ECO:0007669"/>
    <property type="project" value="UniProtKB-SubCell"/>
</dbReference>
<evidence type="ECO:0000256" key="1">
    <source>
        <dbReference type="ARBA" id="ARBA00004141"/>
    </source>
</evidence>
<keyword evidence="2 5" id="KW-0812">Transmembrane</keyword>
<sequence length="95" mass="10548">ERVTATAIVTSINSFGVAVPFIMGPFLVSGGPPPADTNHTSTESSLLYKELANVTEARIHSERDSIMRYMYYECAWSVALFILILIYFPAKPKHP</sequence>
<organism evidence="6">
    <name type="scientific">Arion vulgaris</name>
    <dbReference type="NCBI Taxonomy" id="1028688"/>
    <lineage>
        <taxon>Eukaryota</taxon>
        <taxon>Metazoa</taxon>
        <taxon>Spiralia</taxon>
        <taxon>Lophotrochozoa</taxon>
        <taxon>Mollusca</taxon>
        <taxon>Gastropoda</taxon>
        <taxon>Heterobranchia</taxon>
        <taxon>Euthyneura</taxon>
        <taxon>Panpulmonata</taxon>
        <taxon>Eupulmonata</taxon>
        <taxon>Stylommatophora</taxon>
        <taxon>Helicina</taxon>
        <taxon>Arionoidea</taxon>
        <taxon>Arionidae</taxon>
        <taxon>Arion</taxon>
    </lineage>
</organism>
<comment type="subcellular location">
    <subcellularLocation>
        <location evidence="1">Membrane</location>
        <topology evidence="1">Multi-pass membrane protein</topology>
    </subcellularLocation>
</comment>
<evidence type="ECO:0000256" key="5">
    <source>
        <dbReference type="SAM" id="Phobius"/>
    </source>
</evidence>
<name>A0A0B7C5B9_9EUPU</name>
<proteinExistence type="predicted"/>
<evidence type="ECO:0000256" key="2">
    <source>
        <dbReference type="ARBA" id="ARBA00022692"/>
    </source>
</evidence>
<evidence type="ECO:0000256" key="3">
    <source>
        <dbReference type="ARBA" id="ARBA00022989"/>
    </source>
</evidence>
<dbReference type="AlphaFoldDB" id="A0A0B7C5B9"/>
<feature type="transmembrane region" description="Helical" evidence="5">
    <location>
        <begin position="69"/>
        <end position="90"/>
    </location>
</feature>
<reference evidence="6" key="1">
    <citation type="submission" date="2014-12" db="EMBL/GenBank/DDBJ databases">
        <title>Insight into the proteome of Arion vulgaris.</title>
        <authorList>
            <person name="Aradska J."/>
            <person name="Bulat T."/>
            <person name="Smidak R."/>
            <person name="Sarate P."/>
            <person name="Gangsoo J."/>
            <person name="Sialana F."/>
            <person name="Bilban M."/>
            <person name="Lubec G."/>
        </authorList>
    </citation>
    <scope>NUCLEOTIDE SEQUENCE</scope>
    <source>
        <tissue evidence="6">Skin</tissue>
    </source>
</reference>
<keyword evidence="4 5" id="KW-0472">Membrane</keyword>
<evidence type="ECO:0008006" key="7">
    <source>
        <dbReference type="Google" id="ProtNLM"/>
    </source>
</evidence>
<gene>
    <name evidence="6" type="primary">ORF221843</name>
</gene>